<evidence type="ECO:0000313" key="10">
    <source>
        <dbReference type="Proteomes" id="UP000183255"/>
    </source>
</evidence>
<dbReference type="EMBL" id="FNDZ01000002">
    <property type="protein sequence ID" value="SDI31115.1"/>
    <property type="molecule type" value="Genomic_DNA"/>
</dbReference>
<dbReference type="PANTHER" id="PTHR11113:SF14">
    <property type="entry name" value="N-ACETYLGLUCOSAMINE-6-PHOSPHATE DEACETYLASE"/>
    <property type="match status" value="1"/>
</dbReference>
<name>A0A1G8JIS8_9CLOT</name>
<dbReference type="PIRSF" id="PIRSF038994">
    <property type="entry name" value="NagA"/>
    <property type="match status" value="1"/>
</dbReference>
<sequence>MIIRSRNIYTEKGVVDGFLKVENGRIVFIGEDIKGEGFLDYGDSHIIPGFLDLHVHGFGTGSFWYEKTEESLNAMARSMVKEGVTTFLGTTGTDDLEEIKESLVEAKKAVKNWTPEKGSRILGVHLEGPFINKEFKGMQKEEYCLDPTVEVAEDLLSAIGEEHVYLMTLAPELPGAEEVIKYLHEKKVQISIGHSAAELEDIGRLKGYGLGGVTHMYSGMRGFHHRRPGVVGAALYFEDLYCEFAKQTGMTVSHEAFRIAYKVKGAKGIMLCTDCTGLAHVKSPFHHYIRKETYIPDGESVLIRKDSGEEYRLNRRDVEDVKNLEMGYFSSVKTIMEKHSISLEEIITMASENPAKYIGVFNEVGSLKEGKKADFLVLDNHMDLMEVYVEGVSQMIHQS</sequence>
<evidence type="ECO:0000256" key="5">
    <source>
        <dbReference type="PIRNR" id="PIRNR038994"/>
    </source>
</evidence>
<evidence type="ECO:0000256" key="1">
    <source>
        <dbReference type="ARBA" id="ARBA00010716"/>
    </source>
</evidence>
<keyword evidence="2 7" id="KW-0479">Metal-binding</keyword>
<evidence type="ECO:0000259" key="8">
    <source>
        <dbReference type="Pfam" id="PF01979"/>
    </source>
</evidence>
<dbReference type="InterPro" id="IPR006680">
    <property type="entry name" value="Amidohydro-rel"/>
</dbReference>
<dbReference type="Proteomes" id="UP000183255">
    <property type="component" value="Unassembled WGS sequence"/>
</dbReference>
<feature type="binding site" evidence="7">
    <location>
        <position position="127"/>
    </location>
    <ligand>
        <name>Zn(2+)</name>
        <dbReference type="ChEBI" id="CHEBI:29105"/>
    </ligand>
</feature>
<dbReference type="SUPFAM" id="SSF51556">
    <property type="entry name" value="Metallo-dependent hydrolases"/>
    <property type="match status" value="1"/>
</dbReference>
<evidence type="ECO:0000313" key="9">
    <source>
        <dbReference type="EMBL" id="SDI31115.1"/>
    </source>
</evidence>
<feature type="binding site" evidence="7">
    <location>
        <position position="215"/>
    </location>
    <ligand>
        <name>Zn(2+)</name>
        <dbReference type="ChEBI" id="CHEBI:29105"/>
    </ligand>
</feature>
<dbReference type="GO" id="GO:0046872">
    <property type="term" value="F:metal ion binding"/>
    <property type="evidence" value="ECO:0007669"/>
    <property type="project" value="UniProtKB-KW"/>
</dbReference>
<dbReference type="InterPro" id="IPR011059">
    <property type="entry name" value="Metal-dep_hydrolase_composite"/>
</dbReference>
<evidence type="ECO:0000256" key="2">
    <source>
        <dbReference type="ARBA" id="ARBA00022723"/>
    </source>
</evidence>
<feature type="domain" description="Amidohydrolase-related" evidence="8">
    <location>
        <begin position="46"/>
        <end position="381"/>
    </location>
</feature>
<evidence type="ECO:0000256" key="6">
    <source>
        <dbReference type="PIRSR" id="PIRSR038994-1"/>
    </source>
</evidence>
<dbReference type="InterPro" id="IPR032466">
    <property type="entry name" value="Metal_Hydrolase"/>
</dbReference>
<dbReference type="Gene3D" id="3.20.20.140">
    <property type="entry name" value="Metal-dependent hydrolases"/>
    <property type="match status" value="1"/>
</dbReference>
<dbReference type="Pfam" id="PF01979">
    <property type="entry name" value="Amidohydro_1"/>
    <property type="match status" value="1"/>
</dbReference>
<dbReference type="PANTHER" id="PTHR11113">
    <property type="entry name" value="N-ACETYLGLUCOSAMINE-6-PHOSPHATE DEACETYLASE"/>
    <property type="match status" value="1"/>
</dbReference>
<evidence type="ECO:0000256" key="4">
    <source>
        <dbReference type="ARBA" id="ARBA00023277"/>
    </source>
</evidence>
<dbReference type="GO" id="GO:0006046">
    <property type="term" value="P:N-acetylglucosamine catabolic process"/>
    <property type="evidence" value="ECO:0007669"/>
    <property type="project" value="TreeGrafter"/>
</dbReference>
<gene>
    <name evidence="9" type="ORF">SAMN05421804_10222</name>
</gene>
<dbReference type="GO" id="GO:0008448">
    <property type="term" value="F:N-acetylglucosamine-6-phosphate deacetylase activity"/>
    <property type="evidence" value="ECO:0007669"/>
    <property type="project" value="InterPro"/>
</dbReference>
<organism evidence="9 10">
    <name type="scientific">Proteiniclasticum ruminis</name>
    <dbReference type="NCBI Taxonomy" id="398199"/>
    <lineage>
        <taxon>Bacteria</taxon>
        <taxon>Bacillati</taxon>
        <taxon>Bacillota</taxon>
        <taxon>Clostridia</taxon>
        <taxon>Eubacteriales</taxon>
        <taxon>Clostridiaceae</taxon>
        <taxon>Proteiniclasticum</taxon>
    </lineage>
</organism>
<feature type="active site" description="Proton donor/acceptor" evidence="6">
    <location>
        <position position="274"/>
    </location>
</feature>
<protein>
    <submittedName>
        <fullName evidence="9">N-acetylglucosamine-6-phosphate deacetylase</fullName>
    </submittedName>
</protein>
<dbReference type="AlphaFoldDB" id="A0A1G8JIS8"/>
<dbReference type="InterPro" id="IPR003764">
    <property type="entry name" value="GlcNAc_6-P_deAcase"/>
</dbReference>
<accession>A0A1G8JIS8</accession>
<proteinExistence type="inferred from homology"/>
<evidence type="ECO:0000256" key="7">
    <source>
        <dbReference type="PIRSR" id="PIRSR038994-3"/>
    </source>
</evidence>
<keyword evidence="3 5" id="KW-0378">Hydrolase</keyword>
<comment type="similarity">
    <text evidence="1 5">Belongs to the metallo-dependent hydrolases superfamily. NagA family.</text>
</comment>
<comment type="cofactor">
    <cofactor evidence="7">
        <name>a divalent metal cation</name>
        <dbReference type="ChEBI" id="CHEBI:60240"/>
    </cofactor>
    <text evidence="7">Binds 1 divalent metal cation per subunit.</text>
</comment>
<dbReference type="SUPFAM" id="SSF51338">
    <property type="entry name" value="Composite domain of metallo-dependent hydrolases"/>
    <property type="match status" value="1"/>
</dbReference>
<keyword evidence="4 5" id="KW-0119">Carbohydrate metabolism</keyword>
<dbReference type="Gene3D" id="2.30.40.10">
    <property type="entry name" value="Urease, subunit C, domain 1"/>
    <property type="match status" value="1"/>
</dbReference>
<reference evidence="9 10" key="1">
    <citation type="submission" date="2016-10" db="EMBL/GenBank/DDBJ databases">
        <authorList>
            <person name="de Groot N.N."/>
        </authorList>
    </citation>
    <scope>NUCLEOTIDE SEQUENCE [LARGE SCALE GENOMIC DNA]</scope>
    <source>
        <strain evidence="9 10">CGMCC 1.5058</strain>
    </source>
</reference>
<dbReference type="NCBIfam" id="TIGR00221">
    <property type="entry name" value="nagA"/>
    <property type="match status" value="1"/>
</dbReference>
<evidence type="ECO:0000256" key="3">
    <source>
        <dbReference type="ARBA" id="ARBA00022801"/>
    </source>
</evidence>
<dbReference type="RefSeq" id="WP_031577124.1">
    <property type="nucleotide sequence ID" value="NZ_FNDZ01000002.1"/>
</dbReference>
<feature type="binding site" evidence="7">
    <location>
        <position position="194"/>
    </location>
    <ligand>
        <name>Zn(2+)</name>
        <dbReference type="ChEBI" id="CHEBI:29105"/>
    </ligand>
</feature>